<dbReference type="KEGG" id="tet:TTHERM_001522379"/>
<dbReference type="AlphaFoldDB" id="W7XC92"/>
<keyword evidence="1" id="KW-1133">Transmembrane helix</keyword>
<keyword evidence="1 2" id="KW-0812">Transmembrane</keyword>
<dbReference type="Proteomes" id="UP000009168">
    <property type="component" value="Unassembled WGS sequence"/>
</dbReference>
<keyword evidence="3" id="KW-1185">Reference proteome</keyword>
<evidence type="ECO:0000313" key="2">
    <source>
        <dbReference type="EMBL" id="EWS74148.1"/>
    </source>
</evidence>
<accession>W7XC92</accession>
<name>W7XC92_TETTS</name>
<proteinExistence type="predicted"/>
<dbReference type="EMBL" id="GG662683">
    <property type="protein sequence ID" value="EWS74148.1"/>
    <property type="molecule type" value="Genomic_DNA"/>
</dbReference>
<reference evidence="3" key="1">
    <citation type="journal article" date="2006" name="PLoS Biol.">
        <title>Macronuclear genome sequence of the ciliate Tetrahymena thermophila, a model eukaryote.</title>
        <authorList>
            <person name="Eisen J.A."/>
            <person name="Coyne R.S."/>
            <person name="Wu M."/>
            <person name="Wu D."/>
            <person name="Thiagarajan M."/>
            <person name="Wortman J.R."/>
            <person name="Badger J.H."/>
            <person name="Ren Q."/>
            <person name="Amedeo P."/>
            <person name="Jones K.M."/>
            <person name="Tallon L.J."/>
            <person name="Delcher A.L."/>
            <person name="Salzberg S.L."/>
            <person name="Silva J.C."/>
            <person name="Haas B.J."/>
            <person name="Majoros W.H."/>
            <person name="Farzad M."/>
            <person name="Carlton J.M."/>
            <person name="Smith R.K. Jr."/>
            <person name="Garg J."/>
            <person name="Pearlman R.E."/>
            <person name="Karrer K.M."/>
            <person name="Sun L."/>
            <person name="Manning G."/>
            <person name="Elde N.C."/>
            <person name="Turkewitz A.P."/>
            <person name="Asai D.J."/>
            <person name="Wilkes D.E."/>
            <person name="Wang Y."/>
            <person name="Cai H."/>
            <person name="Collins K."/>
            <person name="Stewart B.A."/>
            <person name="Lee S.R."/>
            <person name="Wilamowska K."/>
            <person name="Weinberg Z."/>
            <person name="Ruzzo W.L."/>
            <person name="Wloga D."/>
            <person name="Gaertig J."/>
            <person name="Frankel J."/>
            <person name="Tsao C.-C."/>
            <person name="Gorovsky M.A."/>
            <person name="Keeling P.J."/>
            <person name="Waller R.F."/>
            <person name="Patron N.J."/>
            <person name="Cherry J.M."/>
            <person name="Stover N.A."/>
            <person name="Krieger C.J."/>
            <person name="del Toro C."/>
            <person name="Ryder H.F."/>
            <person name="Williamson S.C."/>
            <person name="Barbeau R.A."/>
            <person name="Hamilton E.P."/>
            <person name="Orias E."/>
        </authorList>
    </citation>
    <scope>NUCLEOTIDE SEQUENCE [LARGE SCALE GENOMIC DNA]</scope>
    <source>
        <strain evidence="3">SB210</strain>
    </source>
</reference>
<organism evidence="2 3">
    <name type="scientific">Tetrahymena thermophila (strain SB210)</name>
    <dbReference type="NCBI Taxonomy" id="312017"/>
    <lineage>
        <taxon>Eukaryota</taxon>
        <taxon>Sar</taxon>
        <taxon>Alveolata</taxon>
        <taxon>Ciliophora</taxon>
        <taxon>Intramacronucleata</taxon>
        <taxon>Oligohymenophorea</taxon>
        <taxon>Hymenostomatida</taxon>
        <taxon>Tetrahymenina</taxon>
        <taxon>Tetrahymenidae</taxon>
        <taxon>Tetrahymena</taxon>
    </lineage>
</organism>
<protein>
    <submittedName>
        <fullName evidence="2">Transmembrane protein, putative</fullName>
    </submittedName>
</protein>
<sequence length="113" mass="14423">MLQQKQQFYNIEEIIINLFFNNTLQIQFYKQKNFQTLHFNLIRLSILLYDIFYLLILFIINYKLFFQYNFQIIHIKYYFSKRNSQLFTLIHQFLLILLFFQLFYLIFYFQFLF</sequence>
<gene>
    <name evidence="2" type="ORF">TTHERM_001522379</name>
</gene>
<keyword evidence="1" id="KW-0472">Membrane</keyword>
<dbReference type="InParanoid" id="W7XC92"/>
<dbReference type="GeneID" id="24442420"/>
<evidence type="ECO:0000313" key="3">
    <source>
        <dbReference type="Proteomes" id="UP000009168"/>
    </source>
</evidence>
<dbReference type="RefSeq" id="XP_012653318.1">
    <property type="nucleotide sequence ID" value="XM_012797864.1"/>
</dbReference>
<evidence type="ECO:0000256" key="1">
    <source>
        <dbReference type="SAM" id="Phobius"/>
    </source>
</evidence>
<feature type="transmembrane region" description="Helical" evidence="1">
    <location>
        <begin position="46"/>
        <end position="65"/>
    </location>
</feature>
<feature type="transmembrane region" description="Helical" evidence="1">
    <location>
        <begin position="86"/>
        <end position="109"/>
    </location>
</feature>